<proteinExistence type="predicted"/>
<evidence type="ECO:0000313" key="3">
    <source>
        <dbReference type="Proteomes" id="UP001497516"/>
    </source>
</evidence>
<organism evidence="2 3">
    <name type="scientific">Linum trigynum</name>
    <dbReference type="NCBI Taxonomy" id="586398"/>
    <lineage>
        <taxon>Eukaryota</taxon>
        <taxon>Viridiplantae</taxon>
        <taxon>Streptophyta</taxon>
        <taxon>Embryophyta</taxon>
        <taxon>Tracheophyta</taxon>
        <taxon>Spermatophyta</taxon>
        <taxon>Magnoliopsida</taxon>
        <taxon>eudicotyledons</taxon>
        <taxon>Gunneridae</taxon>
        <taxon>Pentapetalae</taxon>
        <taxon>rosids</taxon>
        <taxon>fabids</taxon>
        <taxon>Malpighiales</taxon>
        <taxon>Linaceae</taxon>
        <taxon>Linum</taxon>
    </lineage>
</organism>
<feature type="compositionally biased region" description="Basic and acidic residues" evidence="1">
    <location>
        <begin position="1"/>
        <end position="23"/>
    </location>
</feature>
<dbReference type="Proteomes" id="UP001497516">
    <property type="component" value="Chromosome 5"/>
</dbReference>
<gene>
    <name evidence="2" type="ORF">LTRI10_LOCUS29548</name>
</gene>
<dbReference type="AlphaFoldDB" id="A0AAV2ERL9"/>
<dbReference type="EMBL" id="OZ034818">
    <property type="protein sequence ID" value="CAL1388626.1"/>
    <property type="molecule type" value="Genomic_DNA"/>
</dbReference>
<evidence type="ECO:0000313" key="2">
    <source>
        <dbReference type="EMBL" id="CAL1388626.1"/>
    </source>
</evidence>
<accession>A0AAV2ERL9</accession>
<feature type="region of interest" description="Disordered" evidence="1">
    <location>
        <begin position="1"/>
        <end position="32"/>
    </location>
</feature>
<protein>
    <submittedName>
        <fullName evidence="2">Uncharacterized protein</fullName>
    </submittedName>
</protein>
<name>A0AAV2ERL9_9ROSI</name>
<sequence length="72" mass="7899">MEMKRQPTETSEGGRTEKKERSDSPAGSCFLPQSLAVEHSPKLIPCSGIGMESPTVSSTLLIDLLRRAPLWE</sequence>
<keyword evidence="3" id="KW-1185">Reference proteome</keyword>
<reference evidence="2 3" key="1">
    <citation type="submission" date="2024-04" db="EMBL/GenBank/DDBJ databases">
        <authorList>
            <person name="Fracassetti M."/>
        </authorList>
    </citation>
    <scope>NUCLEOTIDE SEQUENCE [LARGE SCALE GENOMIC DNA]</scope>
</reference>
<evidence type="ECO:0000256" key="1">
    <source>
        <dbReference type="SAM" id="MobiDB-lite"/>
    </source>
</evidence>